<proteinExistence type="predicted"/>
<dbReference type="InterPro" id="IPR036779">
    <property type="entry name" value="LysM_dom_sf"/>
</dbReference>
<feature type="chain" id="PRO_5045285435" evidence="1">
    <location>
        <begin position="25"/>
        <end position="191"/>
    </location>
</feature>
<organism evidence="3 4">
    <name type="scientific">Evansella alkalicola</name>
    <dbReference type="NCBI Taxonomy" id="745819"/>
    <lineage>
        <taxon>Bacteria</taxon>
        <taxon>Bacillati</taxon>
        <taxon>Bacillota</taxon>
        <taxon>Bacilli</taxon>
        <taxon>Bacillales</taxon>
        <taxon>Bacillaceae</taxon>
        <taxon>Evansella</taxon>
    </lineage>
</organism>
<name>A0ABS6JTY5_9BACI</name>
<keyword evidence="3" id="KW-0378">Hydrolase</keyword>
<dbReference type="CDD" id="cd00118">
    <property type="entry name" value="LysM"/>
    <property type="match status" value="1"/>
</dbReference>
<protein>
    <submittedName>
        <fullName evidence="3">Cell wall hydrolase</fullName>
    </submittedName>
</protein>
<dbReference type="EMBL" id="JAHQCR010000047">
    <property type="protein sequence ID" value="MBU9722049.1"/>
    <property type="molecule type" value="Genomic_DNA"/>
</dbReference>
<dbReference type="InterPro" id="IPR011105">
    <property type="entry name" value="Cell_wall_hydrolase_SleB"/>
</dbReference>
<dbReference type="Proteomes" id="UP000790580">
    <property type="component" value="Unassembled WGS sequence"/>
</dbReference>
<dbReference type="PANTHER" id="PTHR33734:SF22">
    <property type="entry name" value="MEMBRANE-BOUND LYTIC MUREIN TRANSGLYCOSYLASE D"/>
    <property type="match status" value="1"/>
</dbReference>
<keyword evidence="4" id="KW-1185">Reference proteome</keyword>
<dbReference type="Pfam" id="PF01476">
    <property type="entry name" value="LysM"/>
    <property type="match status" value="1"/>
</dbReference>
<dbReference type="PANTHER" id="PTHR33734">
    <property type="entry name" value="LYSM DOMAIN-CONTAINING GPI-ANCHORED PROTEIN 2"/>
    <property type="match status" value="1"/>
</dbReference>
<gene>
    <name evidence="3" type="ORF">KS407_11445</name>
</gene>
<evidence type="ECO:0000313" key="3">
    <source>
        <dbReference type="EMBL" id="MBU9722049.1"/>
    </source>
</evidence>
<feature type="signal peptide" evidence="1">
    <location>
        <begin position="1"/>
        <end position="24"/>
    </location>
</feature>
<dbReference type="InterPro" id="IPR018392">
    <property type="entry name" value="LysM"/>
</dbReference>
<evidence type="ECO:0000259" key="2">
    <source>
        <dbReference type="PROSITE" id="PS51782"/>
    </source>
</evidence>
<dbReference type="Gene3D" id="3.10.350.10">
    <property type="entry name" value="LysM domain"/>
    <property type="match status" value="1"/>
</dbReference>
<dbReference type="Pfam" id="PF07486">
    <property type="entry name" value="Hydrolase_2"/>
    <property type="match status" value="1"/>
</dbReference>
<dbReference type="Gene3D" id="6.20.240.60">
    <property type="match status" value="1"/>
</dbReference>
<evidence type="ECO:0000313" key="4">
    <source>
        <dbReference type="Proteomes" id="UP000790580"/>
    </source>
</evidence>
<reference evidence="3 4" key="1">
    <citation type="submission" date="2021-06" db="EMBL/GenBank/DDBJ databases">
        <title>Bacillus sp. RD4P76, an endophyte from a halophyte.</title>
        <authorList>
            <person name="Sun J.-Q."/>
        </authorList>
    </citation>
    <scope>NUCLEOTIDE SEQUENCE [LARGE SCALE GENOMIC DNA]</scope>
    <source>
        <strain evidence="3 4">JCM 17098</strain>
    </source>
</reference>
<dbReference type="InterPro" id="IPR042047">
    <property type="entry name" value="SleB_dom1"/>
</dbReference>
<evidence type="ECO:0000256" key="1">
    <source>
        <dbReference type="SAM" id="SignalP"/>
    </source>
</evidence>
<feature type="domain" description="LysM" evidence="2">
    <location>
        <begin position="27"/>
        <end position="70"/>
    </location>
</feature>
<dbReference type="SMART" id="SM00257">
    <property type="entry name" value="LysM"/>
    <property type="match status" value="1"/>
</dbReference>
<dbReference type="PROSITE" id="PS51782">
    <property type="entry name" value="LYSM"/>
    <property type="match status" value="1"/>
</dbReference>
<dbReference type="RefSeq" id="WP_088075266.1">
    <property type="nucleotide sequence ID" value="NZ_JAHQCR010000047.1"/>
</dbReference>
<dbReference type="Gene3D" id="1.10.10.2520">
    <property type="entry name" value="Cell wall hydrolase SleB, domain 1"/>
    <property type="match status" value="1"/>
</dbReference>
<accession>A0ABS6JTY5</accession>
<keyword evidence="1" id="KW-0732">Signal</keyword>
<dbReference type="GO" id="GO:0016787">
    <property type="term" value="F:hydrolase activity"/>
    <property type="evidence" value="ECO:0007669"/>
    <property type="project" value="UniProtKB-KW"/>
</dbReference>
<sequence>MRKLLLTLTLSLSLIFTVNMSAEASSSVHNIKSGDTLWNIAQHYGVSVNQIKDANGLRGYTIFIGNTLTIPNPISSQERHLMEQLVTAEAKGEPYAGQVAVATVILNRVDSELFPNTINGVIHDPGQFTPVHTGTINQTPTESAKKAVAEAIAFRGQGNGSLFFYNPTTATNHWNATRQHTITIGNHVFAK</sequence>
<comment type="caution">
    <text evidence="3">The sequence shown here is derived from an EMBL/GenBank/DDBJ whole genome shotgun (WGS) entry which is preliminary data.</text>
</comment>
<dbReference type="SUPFAM" id="SSF54106">
    <property type="entry name" value="LysM domain"/>
    <property type="match status" value="1"/>
</dbReference>